<evidence type="ECO:0000256" key="5">
    <source>
        <dbReference type="ARBA" id="ARBA00022857"/>
    </source>
</evidence>
<reference evidence="11" key="1">
    <citation type="submission" date="2019-01" db="EMBL/GenBank/DDBJ databases">
        <title>Cytophagaceae bacterium strain CAR-16.</title>
        <authorList>
            <person name="Chen W.-M."/>
        </authorList>
    </citation>
    <scope>NUCLEOTIDE SEQUENCE [LARGE SCALE GENOMIC DNA]</scope>
    <source>
        <strain evidence="11">ICH-30</strain>
    </source>
</reference>
<dbReference type="PANTHER" id="PTHR48069">
    <property type="entry name" value="DIHYDROFOLATE REDUCTASE"/>
    <property type="match status" value="1"/>
</dbReference>
<proteinExistence type="inferred from homology"/>
<comment type="function">
    <text evidence="7 8">Key enzyme in folate metabolism. Catalyzes an essential reaction for de novo glycine and purine synthesis, and for DNA precursor synthesis.</text>
</comment>
<comment type="similarity">
    <text evidence="2 8">Belongs to the dihydrofolate reductase family.</text>
</comment>
<dbReference type="EC" id="1.5.1.3" evidence="3 8"/>
<dbReference type="GO" id="GO:0046452">
    <property type="term" value="P:dihydrofolate metabolic process"/>
    <property type="evidence" value="ECO:0007669"/>
    <property type="project" value="TreeGrafter"/>
</dbReference>
<dbReference type="RefSeq" id="WP_129462977.1">
    <property type="nucleotide sequence ID" value="NZ_SBKQ01000001.1"/>
</dbReference>
<comment type="caution">
    <text evidence="10">The sequence shown here is derived from an EMBL/GenBank/DDBJ whole genome shotgun (WGS) entry which is preliminary data.</text>
</comment>
<dbReference type="PANTHER" id="PTHR48069:SF3">
    <property type="entry name" value="DIHYDROFOLATE REDUCTASE"/>
    <property type="match status" value="1"/>
</dbReference>
<dbReference type="GO" id="GO:0004146">
    <property type="term" value="F:dihydrofolate reductase activity"/>
    <property type="evidence" value="ECO:0007669"/>
    <property type="project" value="UniProtKB-EC"/>
</dbReference>
<keyword evidence="4 8" id="KW-0554">One-carbon metabolism</keyword>
<dbReference type="Pfam" id="PF00186">
    <property type="entry name" value="DHFR_1"/>
    <property type="match status" value="1"/>
</dbReference>
<keyword evidence="11" id="KW-1185">Reference proteome</keyword>
<dbReference type="GO" id="GO:0005829">
    <property type="term" value="C:cytosol"/>
    <property type="evidence" value="ECO:0007669"/>
    <property type="project" value="TreeGrafter"/>
</dbReference>
<dbReference type="InterPro" id="IPR012259">
    <property type="entry name" value="DHFR"/>
</dbReference>
<dbReference type="Gene3D" id="3.40.430.10">
    <property type="entry name" value="Dihydrofolate Reductase, subunit A"/>
    <property type="match status" value="1"/>
</dbReference>
<evidence type="ECO:0000256" key="2">
    <source>
        <dbReference type="ARBA" id="ARBA00009539"/>
    </source>
</evidence>
<dbReference type="InterPro" id="IPR024072">
    <property type="entry name" value="DHFR-like_dom_sf"/>
</dbReference>
<name>A0A4V1N5G2_9FLAO</name>
<dbReference type="FunFam" id="3.40.430.10:FF:000001">
    <property type="entry name" value="Dihydrofolate reductase"/>
    <property type="match status" value="1"/>
</dbReference>
<dbReference type="PIRSF" id="PIRSF000194">
    <property type="entry name" value="DHFR"/>
    <property type="match status" value="1"/>
</dbReference>
<comment type="catalytic activity">
    <reaction evidence="8">
        <text>(6S)-5,6,7,8-tetrahydrofolate + NADP(+) = 7,8-dihydrofolate + NADPH + H(+)</text>
        <dbReference type="Rhea" id="RHEA:15009"/>
        <dbReference type="ChEBI" id="CHEBI:15378"/>
        <dbReference type="ChEBI" id="CHEBI:57451"/>
        <dbReference type="ChEBI" id="CHEBI:57453"/>
        <dbReference type="ChEBI" id="CHEBI:57783"/>
        <dbReference type="ChEBI" id="CHEBI:58349"/>
        <dbReference type="EC" id="1.5.1.3"/>
    </reaction>
</comment>
<dbReference type="AlphaFoldDB" id="A0A4V1N5G2"/>
<gene>
    <name evidence="10" type="ORF">EQG68_01270</name>
</gene>
<organism evidence="10 11">
    <name type="scientific">Flavobacterium piscinae</name>
    <dbReference type="NCBI Taxonomy" id="2506424"/>
    <lineage>
        <taxon>Bacteria</taxon>
        <taxon>Pseudomonadati</taxon>
        <taxon>Bacteroidota</taxon>
        <taxon>Flavobacteriia</taxon>
        <taxon>Flavobacteriales</taxon>
        <taxon>Flavobacteriaceae</taxon>
        <taxon>Flavobacterium</taxon>
    </lineage>
</organism>
<evidence type="ECO:0000313" key="10">
    <source>
        <dbReference type="EMBL" id="RXR35556.1"/>
    </source>
</evidence>
<dbReference type="InterPro" id="IPR001796">
    <property type="entry name" value="DHFR_dom"/>
</dbReference>
<dbReference type="CDD" id="cd00209">
    <property type="entry name" value="DHFR"/>
    <property type="match status" value="1"/>
</dbReference>
<evidence type="ECO:0000256" key="8">
    <source>
        <dbReference type="PIRNR" id="PIRNR000194"/>
    </source>
</evidence>
<dbReference type="GO" id="GO:0006730">
    <property type="term" value="P:one-carbon metabolic process"/>
    <property type="evidence" value="ECO:0007669"/>
    <property type="project" value="UniProtKB-KW"/>
</dbReference>
<keyword evidence="5 8" id="KW-0521">NADP</keyword>
<sequence length="160" mass="18811">MIIMIAAAAENNALGKNNDLVWHLPDDFKRFKELTSGHPIIMGRKTFESFPKLLPNRTHIIITRQKKYQPEHCIVVDSIEKALEFVPEDEDAFIIGGGEIYKQSLEYTDIIELTRVHDSFEADTYFPEINPENWQLVEEEYHPKDEKHLVDFTYQTYIRK</sequence>
<accession>A0A4V1N5G2</accession>
<evidence type="ECO:0000256" key="6">
    <source>
        <dbReference type="ARBA" id="ARBA00023002"/>
    </source>
</evidence>
<dbReference type="Proteomes" id="UP000289734">
    <property type="component" value="Unassembled WGS sequence"/>
</dbReference>
<evidence type="ECO:0000259" key="9">
    <source>
        <dbReference type="PROSITE" id="PS51330"/>
    </source>
</evidence>
<evidence type="ECO:0000256" key="1">
    <source>
        <dbReference type="ARBA" id="ARBA00004903"/>
    </source>
</evidence>
<dbReference type="GO" id="GO:0046655">
    <property type="term" value="P:folic acid metabolic process"/>
    <property type="evidence" value="ECO:0007669"/>
    <property type="project" value="TreeGrafter"/>
</dbReference>
<protein>
    <recommendedName>
        <fullName evidence="3 8">Dihydrofolate reductase</fullName>
        <ecNumber evidence="3 8">1.5.1.3</ecNumber>
    </recommendedName>
</protein>
<keyword evidence="6 8" id="KW-0560">Oxidoreductase</keyword>
<feature type="domain" description="DHFR" evidence="9">
    <location>
        <begin position="1"/>
        <end position="159"/>
    </location>
</feature>
<dbReference type="PROSITE" id="PS51330">
    <property type="entry name" value="DHFR_2"/>
    <property type="match status" value="1"/>
</dbReference>
<evidence type="ECO:0000256" key="3">
    <source>
        <dbReference type="ARBA" id="ARBA00012856"/>
    </source>
</evidence>
<dbReference type="OrthoDB" id="9804315at2"/>
<comment type="pathway">
    <text evidence="1 8">Cofactor biosynthesis; tetrahydrofolate biosynthesis; 5,6,7,8-tetrahydrofolate from 7,8-dihydrofolate: step 1/1.</text>
</comment>
<dbReference type="GO" id="GO:0070401">
    <property type="term" value="F:NADP+ binding"/>
    <property type="evidence" value="ECO:0007669"/>
    <property type="project" value="UniProtKB-ARBA"/>
</dbReference>
<evidence type="ECO:0000313" key="11">
    <source>
        <dbReference type="Proteomes" id="UP000289734"/>
    </source>
</evidence>
<dbReference type="GO" id="GO:0046654">
    <property type="term" value="P:tetrahydrofolate biosynthetic process"/>
    <property type="evidence" value="ECO:0007669"/>
    <property type="project" value="UniProtKB-UniPathway"/>
</dbReference>
<dbReference type="UniPathway" id="UPA00077">
    <property type="reaction ID" value="UER00158"/>
</dbReference>
<dbReference type="SUPFAM" id="SSF53597">
    <property type="entry name" value="Dihydrofolate reductase-like"/>
    <property type="match status" value="1"/>
</dbReference>
<evidence type="ECO:0000256" key="7">
    <source>
        <dbReference type="ARBA" id="ARBA00025067"/>
    </source>
</evidence>
<dbReference type="PRINTS" id="PR00070">
    <property type="entry name" value="DHFR"/>
</dbReference>
<dbReference type="EMBL" id="SBKQ01000001">
    <property type="protein sequence ID" value="RXR35556.1"/>
    <property type="molecule type" value="Genomic_DNA"/>
</dbReference>
<evidence type="ECO:0000256" key="4">
    <source>
        <dbReference type="ARBA" id="ARBA00022563"/>
    </source>
</evidence>